<keyword evidence="2" id="KW-1185">Reference proteome</keyword>
<evidence type="ECO:0000313" key="1">
    <source>
        <dbReference type="EMBL" id="CAH2291756.1"/>
    </source>
</evidence>
<protein>
    <submittedName>
        <fullName evidence="1">Uncharacterized protein</fullName>
    </submittedName>
</protein>
<dbReference type="AlphaFoldDB" id="A0AAD1W7P4"/>
<proteinExistence type="predicted"/>
<dbReference type="EMBL" id="OW240916">
    <property type="protein sequence ID" value="CAH2291756.1"/>
    <property type="molecule type" value="Genomic_DNA"/>
</dbReference>
<evidence type="ECO:0000313" key="2">
    <source>
        <dbReference type="Proteomes" id="UP001295444"/>
    </source>
</evidence>
<sequence>PYVFRVKAHLKDTAQMIRELASITWRNNFILVSMDVTSRYTIIEHELPYNSVMNTLRKIGDLEESQILH</sequence>
<dbReference type="Proteomes" id="UP001295444">
    <property type="component" value="Chromosome 05"/>
</dbReference>
<gene>
    <name evidence="1" type="ORF">PECUL_23A029784</name>
</gene>
<name>A0AAD1W7P4_PELCU</name>
<feature type="non-terminal residue" evidence="1">
    <location>
        <position position="1"/>
    </location>
</feature>
<accession>A0AAD1W7P4</accession>
<organism evidence="1 2">
    <name type="scientific">Pelobates cultripes</name>
    <name type="common">Western spadefoot toad</name>
    <dbReference type="NCBI Taxonomy" id="61616"/>
    <lineage>
        <taxon>Eukaryota</taxon>
        <taxon>Metazoa</taxon>
        <taxon>Chordata</taxon>
        <taxon>Craniata</taxon>
        <taxon>Vertebrata</taxon>
        <taxon>Euteleostomi</taxon>
        <taxon>Amphibia</taxon>
        <taxon>Batrachia</taxon>
        <taxon>Anura</taxon>
        <taxon>Pelobatoidea</taxon>
        <taxon>Pelobatidae</taxon>
        <taxon>Pelobates</taxon>
    </lineage>
</organism>
<reference evidence="1" key="1">
    <citation type="submission" date="2022-03" db="EMBL/GenBank/DDBJ databases">
        <authorList>
            <person name="Alioto T."/>
            <person name="Alioto T."/>
            <person name="Gomez Garrido J."/>
        </authorList>
    </citation>
    <scope>NUCLEOTIDE SEQUENCE</scope>
</reference>